<dbReference type="PANTHER" id="PTHR30518:SF2">
    <property type="entry name" value="ENDOLYTIC MUREIN TRANSGLYCOSYLASE"/>
    <property type="match status" value="1"/>
</dbReference>
<dbReference type="Proteomes" id="UP000767327">
    <property type="component" value="Unassembled WGS sequence"/>
</dbReference>
<evidence type="ECO:0000256" key="8">
    <source>
        <dbReference type="SAM" id="MobiDB-lite"/>
    </source>
</evidence>
<evidence type="ECO:0000256" key="3">
    <source>
        <dbReference type="ARBA" id="ARBA00022989"/>
    </source>
</evidence>
<evidence type="ECO:0000256" key="7">
    <source>
        <dbReference type="HAMAP-Rule" id="MF_02065"/>
    </source>
</evidence>
<evidence type="ECO:0000256" key="2">
    <source>
        <dbReference type="ARBA" id="ARBA00022692"/>
    </source>
</evidence>
<dbReference type="Pfam" id="PF02618">
    <property type="entry name" value="YceG"/>
    <property type="match status" value="1"/>
</dbReference>
<dbReference type="GeneID" id="78115274"/>
<keyword evidence="3 7" id="KW-1133">Transmembrane helix</keyword>
<comment type="caution">
    <text evidence="9">The sequence shown here is derived from an EMBL/GenBank/DDBJ whole genome shotgun (WGS) entry which is preliminary data.</text>
</comment>
<dbReference type="AlphaFoldDB" id="A0A971D000"/>
<dbReference type="InterPro" id="IPR003770">
    <property type="entry name" value="MLTG-like"/>
</dbReference>
<name>A0A971D000_9BIFI</name>
<dbReference type="OrthoDB" id="9814591at2"/>
<feature type="region of interest" description="Disordered" evidence="8">
    <location>
        <begin position="1"/>
        <end position="41"/>
    </location>
</feature>
<comment type="catalytic activity">
    <reaction evidence="7">
        <text>a peptidoglycan chain = a peptidoglycan chain with N-acetyl-1,6-anhydromuramyl-[peptide] at the reducing end + a peptidoglycan chain with N-acetylglucosamine at the non-reducing end.</text>
        <dbReference type="EC" id="4.2.2.29"/>
    </reaction>
</comment>
<dbReference type="GO" id="GO:0009252">
    <property type="term" value="P:peptidoglycan biosynthetic process"/>
    <property type="evidence" value="ECO:0007669"/>
    <property type="project" value="UniProtKB-UniRule"/>
</dbReference>
<dbReference type="Gene3D" id="3.30.1490.480">
    <property type="entry name" value="Endolytic murein transglycosylase"/>
    <property type="match status" value="1"/>
</dbReference>
<evidence type="ECO:0000256" key="6">
    <source>
        <dbReference type="ARBA" id="ARBA00023316"/>
    </source>
</evidence>
<evidence type="ECO:0000256" key="4">
    <source>
        <dbReference type="ARBA" id="ARBA00023136"/>
    </source>
</evidence>
<keyword evidence="6 7" id="KW-0961">Cell wall biogenesis/degradation</keyword>
<comment type="subcellular location">
    <subcellularLocation>
        <location evidence="7">Cell membrane</location>
        <topology evidence="7">Single-pass membrane protein</topology>
    </subcellularLocation>
</comment>
<keyword evidence="5 7" id="KW-0456">Lyase</keyword>
<dbReference type="GO" id="GO:0005886">
    <property type="term" value="C:plasma membrane"/>
    <property type="evidence" value="ECO:0007669"/>
    <property type="project" value="UniProtKB-SubCell"/>
</dbReference>
<evidence type="ECO:0000313" key="9">
    <source>
        <dbReference type="EMBL" id="NLT80245.1"/>
    </source>
</evidence>
<dbReference type="RefSeq" id="WP_034253975.1">
    <property type="nucleotide sequence ID" value="NZ_CP181270.1"/>
</dbReference>
<keyword evidence="2 7" id="KW-0812">Transmembrane</keyword>
<protein>
    <recommendedName>
        <fullName evidence="7">Endolytic murein transglycosylase</fullName>
        <ecNumber evidence="7">4.2.2.29</ecNumber>
    </recommendedName>
    <alternativeName>
        <fullName evidence="7">Peptidoglycan lytic transglycosylase</fullName>
    </alternativeName>
    <alternativeName>
        <fullName evidence="7">Peptidoglycan polymerization terminase</fullName>
    </alternativeName>
</protein>
<sequence length="397" mass="42663">MEQDLDDFFTDASHLEDEQGRPIASSAPPLPPKSRRDMRRKRVSVHRKRLIAGLIILLVVALIGGGGWFVANKLSGMASIVTATKSVAEDYTGSGEGEVDFTVETGQSADKIADNLVKADIVKSAAAFTQAVAASGVQDQLFPGVFELKLHMKAADVVKILTDSSKAGGFLEVRSGDKLEDVITKAATLSGIKKSAFDDIVNAKGTGILPSEANGSFEGWLEPGSYNVKKQGSASDILKDLVNKRIAKLDSMNVPTGAERERILNVASIAEAEVNQQQYYSKVTRVIDNRIAKGMTLGMDTTVAYGAKVSASDLTNAQLSDTSNPYNTRVHTGLPPTPISNPGDNAIKAALNPEDGDWLYFVTVNLETGETKFTADASEFDTFVKEYKQWESSHGQE</sequence>
<dbReference type="GO" id="GO:0071555">
    <property type="term" value="P:cell wall organization"/>
    <property type="evidence" value="ECO:0007669"/>
    <property type="project" value="UniProtKB-KW"/>
</dbReference>
<reference evidence="9" key="1">
    <citation type="journal article" date="2020" name="Biotechnol. Biofuels">
        <title>New insights from the biogas microbiome by comprehensive genome-resolved metagenomics of nearly 1600 species originating from multiple anaerobic digesters.</title>
        <authorList>
            <person name="Campanaro S."/>
            <person name="Treu L."/>
            <person name="Rodriguez-R L.M."/>
            <person name="Kovalovszki A."/>
            <person name="Ziels R.M."/>
            <person name="Maus I."/>
            <person name="Zhu X."/>
            <person name="Kougias P.G."/>
            <person name="Basile A."/>
            <person name="Luo G."/>
            <person name="Schluter A."/>
            <person name="Konstantinidis K.T."/>
            <person name="Angelidaki I."/>
        </authorList>
    </citation>
    <scope>NUCLEOTIDE SEQUENCE</scope>
    <source>
        <strain evidence="9">AS01afH2WH_6</strain>
    </source>
</reference>
<dbReference type="NCBIfam" id="TIGR00247">
    <property type="entry name" value="endolytic transglycosylase MltG"/>
    <property type="match status" value="1"/>
</dbReference>
<evidence type="ECO:0000256" key="5">
    <source>
        <dbReference type="ARBA" id="ARBA00023239"/>
    </source>
</evidence>
<dbReference type="EMBL" id="JAAXZR010000026">
    <property type="protein sequence ID" value="NLT80245.1"/>
    <property type="molecule type" value="Genomic_DNA"/>
</dbReference>
<comment type="function">
    <text evidence="7">Functions as a peptidoglycan terminase that cleaves nascent peptidoglycan strands endolytically to terminate their elongation.</text>
</comment>
<gene>
    <name evidence="7 9" type="primary">mltG</name>
    <name evidence="9" type="ORF">GXW98_08190</name>
</gene>
<accession>A0A971D000</accession>
<organism evidence="9 10">
    <name type="scientific">Bifidobacterium crudilactis</name>
    <dbReference type="NCBI Taxonomy" id="327277"/>
    <lineage>
        <taxon>Bacteria</taxon>
        <taxon>Bacillati</taxon>
        <taxon>Actinomycetota</taxon>
        <taxon>Actinomycetes</taxon>
        <taxon>Bifidobacteriales</taxon>
        <taxon>Bifidobacteriaceae</taxon>
        <taxon>Bifidobacterium</taxon>
    </lineage>
</organism>
<comment type="similarity">
    <text evidence="7">Belongs to the transglycosylase MltG family.</text>
</comment>
<keyword evidence="4 7" id="KW-0472">Membrane</keyword>
<reference evidence="9" key="2">
    <citation type="submission" date="2020-01" db="EMBL/GenBank/DDBJ databases">
        <authorList>
            <person name="Campanaro S."/>
        </authorList>
    </citation>
    <scope>NUCLEOTIDE SEQUENCE</scope>
    <source>
        <strain evidence="9">AS01afH2WH_6</strain>
    </source>
</reference>
<dbReference type="GO" id="GO:0008932">
    <property type="term" value="F:lytic endotransglycosylase activity"/>
    <property type="evidence" value="ECO:0007669"/>
    <property type="project" value="UniProtKB-UniRule"/>
</dbReference>
<dbReference type="EC" id="4.2.2.29" evidence="7"/>
<feature type="transmembrane region" description="Helical" evidence="7">
    <location>
        <begin position="50"/>
        <end position="71"/>
    </location>
</feature>
<evidence type="ECO:0000256" key="1">
    <source>
        <dbReference type="ARBA" id="ARBA00022475"/>
    </source>
</evidence>
<keyword evidence="1 7" id="KW-1003">Cell membrane</keyword>
<dbReference type="HAMAP" id="MF_02065">
    <property type="entry name" value="MltG"/>
    <property type="match status" value="1"/>
</dbReference>
<proteinExistence type="inferred from homology"/>
<dbReference type="PANTHER" id="PTHR30518">
    <property type="entry name" value="ENDOLYTIC MUREIN TRANSGLYCOSYLASE"/>
    <property type="match status" value="1"/>
</dbReference>
<feature type="site" description="Important for catalytic activity" evidence="7">
    <location>
        <position position="273"/>
    </location>
</feature>
<evidence type="ECO:0000313" key="10">
    <source>
        <dbReference type="Proteomes" id="UP000767327"/>
    </source>
</evidence>